<dbReference type="Proteomes" id="UP001287356">
    <property type="component" value="Unassembled WGS sequence"/>
</dbReference>
<dbReference type="AlphaFoldDB" id="A0AAE0K3D9"/>
<name>A0AAE0K3D9_9PEZI</name>
<evidence type="ECO:0000313" key="4">
    <source>
        <dbReference type="Proteomes" id="UP001287356"/>
    </source>
</evidence>
<keyword evidence="4" id="KW-1185">Reference proteome</keyword>
<dbReference type="InterPro" id="IPR000719">
    <property type="entry name" value="Prot_kinase_dom"/>
</dbReference>
<organism evidence="3 4">
    <name type="scientific">Lasiosphaeria ovina</name>
    <dbReference type="NCBI Taxonomy" id="92902"/>
    <lineage>
        <taxon>Eukaryota</taxon>
        <taxon>Fungi</taxon>
        <taxon>Dikarya</taxon>
        <taxon>Ascomycota</taxon>
        <taxon>Pezizomycotina</taxon>
        <taxon>Sordariomycetes</taxon>
        <taxon>Sordariomycetidae</taxon>
        <taxon>Sordariales</taxon>
        <taxon>Lasiosphaeriaceae</taxon>
        <taxon>Lasiosphaeria</taxon>
    </lineage>
</organism>
<accession>A0AAE0K3D9</accession>
<protein>
    <recommendedName>
        <fullName evidence="2">Protein kinase domain-containing protein</fullName>
    </recommendedName>
</protein>
<reference evidence="3" key="1">
    <citation type="journal article" date="2023" name="Mol. Phylogenet. Evol.">
        <title>Genome-scale phylogeny and comparative genomics of the fungal order Sordariales.</title>
        <authorList>
            <person name="Hensen N."/>
            <person name="Bonometti L."/>
            <person name="Westerberg I."/>
            <person name="Brannstrom I.O."/>
            <person name="Guillou S."/>
            <person name="Cros-Aarteil S."/>
            <person name="Calhoun S."/>
            <person name="Haridas S."/>
            <person name="Kuo A."/>
            <person name="Mondo S."/>
            <person name="Pangilinan J."/>
            <person name="Riley R."/>
            <person name="LaButti K."/>
            <person name="Andreopoulos B."/>
            <person name="Lipzen A."/>
            <person name="Chen C."/>
            <person name="Yan M."/>
            <person name="Daum C."/>
            <person name="Ng V."/>
            <person name="Clum A."/>
            <person name="Steindorff A."/>
            <person name="Ohm R.A."/>
            <person name="Martin F."/>
            <person name="Silar P."/>
            <person name="Natvig D.O."/>
            <person name="Lalanne C."/>
            <person name="Gautier V."/>
            <person name="Ament-Velasquez S.L."/>
            <person name="Kruys A."/>
            <person name="Hutchinson M.I."/>
            <person name="Powell A.J."/>
            <person name="Barry K."/>
            <person name="Miller A.N."/>
            <person name="Grigoriev I.V."/>
            <person name="Debuchy R."/>
            <person name="Gladieux P."/>
            <person name="Hiltunen Thoren M."/>
            <person name="Johannesson H."/>
        </authorList>
    </citation>
    <scope>NUCLEOTIDE SEQUENCE</scope>
    <source>
        <strain evidence="3">CBS 958.72</strain>
    </source>
</reference>
<dbReference type="PROSITE" id="PS50011">
    <property type="entry name" value="PROTEIN_KINASE_DOM"/>
    <property type="match status" value="1"/>
</dbReference>
<evidence type="ECO:0000259" key="2">
    <source>
        <dbReference type="PROSITE" id="PS50011"/>
    </source>
</evidence>
<comment type="caution">
    <text evidence="3">The sequence shown here is derived from an EMBL/GenBank/DDBJ whole genome shotgun (WGS) entry which is preliminary data.</text>
</comment>
<feature type="domain" description="Protein kinase" evidence="2">
    <location>
        <begin position="337"/>
        <end position="664"/>
    </location>
</feature>
<dbReference type="SUPFAM" id="SSF56112">
    <property type="entry name" value="Protein kinase-like (PK-like)"/>
    <property type="match status" value="1"/>
</dbReference>
<dbReference type="Pfam" id="PF00069">
    <property type="entry name" value="Pkinase"/>
    <property type="match status" value="1"/>
</dbReference>
<sequence>MKALGEKAKRAWHRLTESSSASQTQSPNSTSSNRGLSGQPALDANHSNIIWGPDGVPGEKPLTTCDDGGYHLYFTSDESQPVHARTDADQGTLVLHASRPFSGDETRPPATEELVDECVEDHHEVTARESLKKMEINLRNAREVPFNETVTKYFIPLRTLDSIVSYDAIKAVLPAITDESRVPTNTLETLAKEISGLSQKGSEPPASFRKVFAVLVLIGKAEIIVDFMHEGISDAQLPLLKLDKGPKGPYRLGFRDRDQTPVRLFEQWLDRDVESFDDRQWETQGPYFHIETQKDAPVTHYELPTRSPLPFHVIKEADGNTNKIKPGGGANQADLISPEAIDAMAGAYGVVRKVTINPQHHNLGSYRVRDGRDNPHIAIKRLYSTDREAFGNEVAVLTRLNKCEDPHLVKLIFTMEILHSSLQTDLARAFYLVFPLADKNLRQYWRSTVSTPKHAQWVCKQCLGVARALSKLHDLHQLKTHGNMAEADSAQAQEKKTGGGDPYYGIHGDIKPANLLWFEEWDRDTSVADVMGTVGVLQLADFGITRIHHTDSRSNADLTKATKTYAPPEVEWAGDCCSRSFDIWSLGCVFLEFICWLVFADGSDKSDPIDTFREARKLNNNNKSVEGAIQDTFYHVAKDGKSTRFEVNPAVKKLIRKVELHSAYSDFIKDFLHLILQEMLVVEDPKGPNPIQVKKTTTDNKRTPSDELTNRLEKILEKVESNSEYFVKLSPGSQRLDEKKLFRAVTLPQTAAGLALGRRQSMGRTQPIVSKGSNTR</sequence>
<evidence type="ECO:0000313" key="3">
    <source>
        <dbReference type="EMBL" id="KAK3369378.1"/>
    </source>
</evidence>
<dbReference type="PANTHER" id="PTHR24359">
    <property type="entry name" value="SERINE/THREONINE-PROTEIN KINASE SBK1"/>
    <property type="match status" value="1"/>
</dbReference>
<dbReference type="SMART" id="SM00220">
    <property type="entry name" value="S_TKc"/>
    <property type="match status" value="1"/>
</dbReference>
<dbReference type="PANTHER" id="PTHR24359:SF1">
    <property type="entry name" value="INHIBITOR OF NUCLEAR FACTOR KAPPA-B KINASE EPSILON SUBUNIT HOMOLOG 1-RELATED"/>
    <property type="match status" value="1"/>
</dbReference>
<dbReference type="CDD" id="cd00180">
    <property type="entry name" value="PKc"/>
    <property type="match status" value="1"/>
</dbReference>
<reference evidence="3" key="2">
    <citation type="submission" date="2023-06" db="EMBL/GenBank/DDBJ databases">
        <authorList>
            <consortium name="Lawrence Berkeley National Laboratory"/>
            <person name="Haridas S."/>
            <person name="Hensen N."/>
            <person name="Bonometti L."/>
            <person name="Westerberg I."/>
            <person name="Brannstrom I.O."/>
            <person name="Guillou S."/>
            <person name="Cros-Aarteil S."/>
            <person name="Calhoun S."/>
            <person name="Kuo A."/>
            <person name="Mondo S."/>
            <person name="Pangilinan J."/>
            <person name="Riley R."/>
            <person name="Labutti K."/>
            <person name="Andreopoulos B."/>
            <person name="Lipzen A."/>
            <person name="Chen C."/>
            <person name="Yanf M."/>
            <person name="Daum C."/>
            <person name="Ng V."/>
            <person name="Clum A."/>
            <person name="Steindorff A."/>
            <person name="Ohm R."/>
            <person name="Martin F."/>
            <person name="Silar P."/>
            <person name="Natvig D."/>
            <person name="Lalanne C."/>
            <person name="Gautier V."/>
            <person name="Ament-Velasquez S.L."/>
            <person name="Kruys A."/>
            <person name="Hutchinson M.I."/>
            <person name="Powell A.J."/>
            <person name="Barry K."/>
            <person name="Miller A.N."/>
            <person name="Grigoriev I.V."/>
            <person name="Debuchy R."/>
            <person name="Gladieux P."/>
            <person name="Thoren M.H."/>
            <person name="Johannesson H."/>
        </authorList>
    </citation>
    <scope>NUCLEOTIDE SEQUENCE</scope>
    <source>
        <strain evidence="3">CBS 958.72</strain>
    </source>
</reference>
<dbReference type="GO" id="GO:0005524">
    <property type="term" value="F:ATP binding"/>
    <property type="evidence" value="ECO:0007669"/>
    <property type="project" value="InterPro"/>
</dbReference>
<dbReference type="EMBL" id="JAULSN010000006">
    <property type="protein sequence ID" value="KAK3369378.1"/>
    <property type="molecule type" value="Genomic_DNA"/>
</dbReference>
<proteinExistence type="predicted"/>
<dbReference type="Gene3D" id="1.10.510.10">
    <property type="entry name" value="Transferase(Phosphotransferase) domain 1"/>
    <property type="match status" value="1"/>
</dbReference>
<gene>
    <name evidence="3" type="ORF">B0T24DRAFT_668861</name>
</gene>
<dbReference type="InterPro" id="IPR011009">
    <property type="entry name" value="Kinase-like_dom_sf"/>
</dbReference>
<feature type="compositionally biased region" description="Low complexity" evidence="1">
    <location>
        <begin position="18"/>
        <end position="33"/>
    </location>
</feature>
<dbReference type="GO" id="GO:0004674">
    <property type="term" value="F:protein serine/threonine kinase activity"/>
    <property type="evidence" value="ECO:0007669"/>
    <property type="project" value="TreeGrafter"/>
</dbReference>
<evidence type="ECO:0000256" key="1">
    <source>
        <dbReference type="SAM" id="MobiDB-lite"/>
    </source>
</evidence>
<feature type="region of interest" description="Disordered" evidence="1">
    <location>
        <begin position="1"/>
        <end position="55"/>
    </location>
</feature>